<keyword evidence="2" id="KW-1185">Reference proteome</keyword>
<protein>
    <submittedName>
        <fullName evidence="1">Uncharacterized protein</fullName>
    </submittedName>
</protein>
<proteinExistence type="predicted"/>
<gene>
    <name evidence="1" type="ORF">NM688_g1714</name>
</gene>
<sequence>MTSWGSSNWKFRRNGPALRVLLSITQCKDASPILDVAPVTIRVYPLAIIDGQRYVDACYPVDFQLQQNVEQHIKDTTGLLELPDEVVEELGWLMTDTTPQETMPVWMTFKDTNKTRDR</sequence>
<dbReference type="EMBL" id="JANHOG010000193">
    <property type="protein sequence ID" value="KAJ3556993.1"/>
    <property type="molecule type" value="Genomic_DNA"/>
</dbReference>
<dbReference type="Proteomes" id="UP001148662">
    <property type="component" value="Unassembled WGS sequence"/>
</dbReference>
<evidence type="ECO:0000313" key="1">
    <source>
        <dbReference type="EMBL" id="KAJ3556993.1"/>
    </source>
</evidence>
<name>A0ACC1TAZ7_9APHY</name>
<comment type="caution">
    <text evidence="1">The sequence shown here is derived from an EMBL/GenBank/DDBJ whole genome shotgun (WGS) entry which is preliminary data.</text>
</comment>
<evidence type="ECO:0000313" key="2">
    <source>
        <dbReference type="Proteomes" id="UP001148662"/>
    </source>
</evidence>
<organism evidence="1 2">
    <name type="scientific">Phlebia brevispora</name>
    <dbReference type="NCBI Taxonomy" id="194682"/>
    <lineage>
        <taxon>Eukaryota</taxon>
        <taxon>Fungi</taxon>
        <taxon>Dikarya</taxon>
        <taxon>Basidiomycota</taxon>
        <taxon>Agaricomycotina</taxon>
        <taxon>Agaricomycetes</taxon>
        <taxon>Polyporales</taxon>
        <taxon>Meruliaceae</taxon>
        <taxon>Phlebia</taxon>
    </lineage>
</organism>
<accession>A0ACC1TAZ7</accession>
<reference evidence="1" key="1">
    <citation type="submission" date="2022-07" db="EMBL/GenBank/DDBJ databases">
        <title>Genome Sequence of Phlebia brevispora.</title>
        <authorList>
            <person name="Buettner E."/>
        </authorList>
    </citation>
    <scope>NUCLEOTIDE SEQUENCE</scope>
    <source>
        <strain evidence="1">MPL23</strain>
    </source>
</reference>